<keyword evidence="12" id="KW-1185">Reference proteome</keyword>
<reference evidence="11" key="3">
    <citation type="submission" date="2025-09" db="UniProtKB">
        <authorList>
            <consortium name="Ensembl"/>
        </authorList>
    </citation>
    <scope>IDENTIFICATION</scope>
</reference>
<evidence type="ECO:0000256" key="9">
    <source>
        <dbReference type="ARBA" id="ARBA00023033"/>
    </source>
</evidence>
<reference evidence="11" key="2">
    <citation type="submission" date="2025-08" db="UniProtKB">
        <authorList>
            <consortium name="Ensembl"/>
        </authorList>
    </citation>
    <scope>IDENTIFICATION</scope>
</reference>
<dbReference type="Ensembl" id="ENSSSUT00005023951.1">
    <property type="protein sequence ID" value="ENSSSUP00005020948.1"/>
    <property type="gene ID" value="ENSSSUG00005013496.1"/>
</dbReference>
<dbReference type="SUPFAM" id="SSF48264">
    <property type="entry name" value="Cytochrome P450"/>
    <property type="match status" value="1"/>
</dbReference>
<evidence type="ECO:0000313" key="12">
    <source>
        <dbReference type="Proteomes" id="UP000472268"/>
    </source>
</evidence>
<proteinExistence type="inferred from homology"/>
<dbReference type="GO" id="GO:0005789">
    <property type="term" value="C:endoplasmic reticulum membrane"/>
    <property type="evidence" value="ECO:0007669"/>
    <property type="project" value="UniProtKB-SubCell"/>
</dbReference>
<evidence type="ECO:0000256" key="6">
    <source>
        <dbReference type="ARBA" id="ARBA00022824"/>
    </source>
</evidence>
<sequence length="465" mass="53387">MSVSVLNLTRPLGSVSGLLQVGSLVGLALLLLKAAQLYLLRQWLLKRVQHFPSPPSHWLFGHIKELQNLQKRVEKYPCVSPHWLWGSHVTLVVYDPDYVKVILGRSDESFFSTYPHCGPGYDLLLLNGQRWFQQQWMLTPAFHYDTLKPYVGLMADSVPVTLEELIRENSHVEIFDDVSFMTLDTIMKCAFSSHGSHQISQSYIQAIQDLMRSAFHQNDIIYRLTPEGCWNHRACQLAHQHTDQVIKLRKAQLQEEGELEKLRSKRHLDFLNILLFAKMEDGSSLLDKDLHAKVDTFMFEGHDTTASSNSWILYALATHPEHQQRDHLDQMPYTTTCIKEALRLYPPVPGINRELSKPNTFPDGCSLPKGFQVSLSIYALHYNPKVWPNPEVFDPSWFAPDSAQHSHAFLPFSRGQFTMNQINMAVALTLHHFKLAPDPFRVPVPSPRIVLRSKNGIYLHLRKLL</sequence>
<keyword evidence="5" id="KW-0479">Metal-binding</keyword>
<accession>A0A673U663</accession>
<dbReference type="PRINTS" id="PR00464">
    <property type="entry name" value="EP450II"/>
</dbReference>
<evidence type="ECO:0000256" key="7">
    <source>
        <dbReference type="ARBA" id="ARBA00023002"/>
    </source>
</evidence>
<evidence type="ECO:0000256" key="1">
    <source>
        <dbReference type="ARBA" id="ARBA00001971"/>
    </source>
</evidence>
<evidence type="ECO:0008006" key="13">
    <source>
        <dbReference type="Google" id="ProtNLM"/>
    </source>
</evidence>
<comment type="cofactor">
    <cofactor evidence="1">
        <name>heme</name>
        <dbReference type="ChEBI" id="CHEBI:30413"/>
    </cofactor>
</comment>
<dbReference type="AlphaFoldDB" id="A0A673U663"/>
<evidence type="ECO:0000256" key="2">
    <source>
        <dbReference type="ARBA" id="ARBA00004586"/>
    </source>
</evidence>
<evidence type="ECO:0000256" key="3">
    <source>
        <dbReference type="ARBA" id="ARBA00010617"/>
    </source>
</evidence>
<reference evidence="11 12" key="1">
    <citation type="submission" date="2019-05" db="EMBL/GenBank/DDBJ databases">
        <title>A Chromosome-scale Meerkat (S. suricatta) Genome Assembly.</title>
        <authorList>
            <person name="Dudchenko O."/>
            <person name="Lieberman Aiden E."/>
            <person name="Tung J."/>
            <person name="Barreiro L.B."/>
            <person name="Clutton-Brock T.H."/>
        </authorList>
    </citation>
    <scope>NUCLEOTIDE SEQUENCE [LARGE SCALE GENOMIC DNA]</scope>
</reference>
<dbReference type="PANTHER" id="PTHR24291:SF39">
    <property type="entry name" value="CYTOCHROME P450 4A11-RELATED"/>
    <property type="match status" value="1"/>
</dbReference>
<keyword evidence="10" id="KW-0472">Membrane</keyword>
<evidence type="ECO:0000313" key="11">
    <source>
        <dbReference type="Ensembl" id="ENSSSUP00005020948.1"/>
    </source>
</evidence>
<evidence type="ECO:0000256" key="10">
    <source>
        <dbReference type="ARBA" id="ARBA00023136"/>
    </source>
</evidence>
<dbReference type="GO" id="GO:0016712">
    <property type="term" value="F:oxidoreductase activity, acting on paired donors, with incorporation or reduction of molecular oxygen, reduced flavin or flavoprotein as one donor, and incorporation of one atom of oxygen"/>
    <property type="evidence" value="ECO:0007669"/>
    <property type="project" value="UniProtKB-ARBA"/>
</dbReference>
<organism evidence="11 12">
    <name type="scientific">Suricata suricatta</name>
    <name type="common">Meerkat</name>
    <dbReference type="NCBI Taxonomy" id="37032"/>
    <lineage>
        <taxon>Eukaryota</taxon>
        <taxon>Metazoa</taxon>
        <taxon>Chordata</taxon>
        <taxon>Craniata</taxon>
        <taxon>Vertebrata</taxon>
        <taxon>Euteleostomi</taxon>
        <taxon>Mammalia</taxon>
        <taxon>Eutheria</taxon>
        <taxon>Laurasiatheria</taxon>
        <taxon>Carnivora</taxon>
        <taxon>Feliformia</taxon>
        <taxon>Herpestidae</taxon>
        <taxon>Suricata</taxon>
    </lineage>
</organism>
<evidence type="ECO:0000256" key="8">
    <source>
        <dbReference type="ARBA" id="ARBA00023004"/>
    </source>
</evidence>
<protein>
    <recommendedName>
        <fullName evidence="13">Cytochrome P450 family 4 subfamily A member 11</fullName>
    </recommendedName>
</protein>
<dbReference type="InterPro" id="IPR036396">
    <property type="entry name" value="Cyt_P450_sf"/>
</dbReference>
<dbReference type="GO" id="GO:0005506">
    <property type="term" value="F:iron ion binding"/>
    <property type="evidence" value="ECO:0007669"/>
    <property type="project" value="InterPro"/>
</dbReference>
<evidence type="ECO:0000256" key="4">
    <source>
        <dbReference type="ARBA" id="ARBA00022617"/>
    </source>
</evidence>
<dbReference type="InterPro" id="IPR050196">
    <property type="entry name" value="Cytochrome_P450_Monoox"/>
</dbReference>
<keyword evidence="8" id="KW-0408">Iron</keyword>
<dbReference type="Gene3D" id="1.10.630.10">
    <property type="entry name" value="Cytochrome P450"/>
    <property type="match status" value="1"/>
</dbReference>
<comment type="subcellular location">
    <subcellularLocation>
        <location evidence="2">Endoplasmic reticulum membrane</location>
    </subcellularLocation>
</comment>
<evidence type="ECO:0000256" key="5">
    <source>
        <dbReference type="ARBA" id="ARBA00022723"/>
    </source>
</evidence>
<dbReference type="InterPro" id="IPR001128">
    <property type="entry name" value="Cyt_P450"/>
</dbReference>
<dbReference type="Proteomes" id="UP000472268">
    <property type="component" value="Chromosome 8"/>
</dbReference>
<dbReference type="GO" id="GO:0020037">
    <property type="term" value="F:heme binding"/>
    <property type="evidence" value="ECO:0007669"/>
    <property type="project" value="InterPro"/>
</dbReference>
<dbReference type="OMA" id="VISHMAF"/>
<dbReference type="Pfam" id="PF00067">
    <property type="entry name" value="p450"/>
    <property type="match status" value="1"/>
</dbReference>
<keyword evidence="4" id="KW-0349">Heme</keyword>
<dbReference type="PANTHER" id="PTHR24291">
    <property type="entry name" value="CYTOCHROME P450 FAMILY 4"/>
    <property type="match status" value="1"/>
</dbReference>
<name>A0A673U663_SURSU</name>
<dbReference type="GO" id="GO:0006629">
    <property type="term" value="P:lipid metabolic process"/>
    <property type="evidence" value="ECO:0007669"/>
    <property type="project" value="UniProtKB-ARBA"/>
</dbReference>
<keyword evidence="6" id="KW-0256">Endoplasmic reticulum</keyword>
<dbReference type="InterPro" id="IPR002402">
    <property type="entry name" value="Cyt_P450_E_grp-II"/>
</dbReference>
<comment type="similarity">
    <text evidence="3">Belongs to the cytochrome P450 family.</text>
</comment>
<keyword evidence="7" id="KW-0560">Oxidoreductase</keyword>
<keyword evidence="9" id="KW-0503">Monooxygenase</keyword>